<evidence type="ECO:0000256" key="7">
    <source>
        <dbReference type="ARBA" id="ARBA00047989"/>
    </source>
</evidence>
<comment type="catalytic activity">
    <reaction evidence="9">
        <text>S-methyl-5'-thioadenosine + phosphate = 5-(methylsulfanyl)-alpha-D-ribose 1-phosphate + adenine</text>
        <dbReference type="Rhea" id="RHEA:11852"/>
        <dbReference type="ChEBI" id="CHEBI:16708"/>
        <dbReference type="ChEBI" id="CHEBI:17509"/>
        <dbReference type="ChEBI" id="CHEBI:43474"/>
        <dbReference type="ChEBI" id="CHEBI:58533"/>
        <dbReference type="EC" id="2.4.2.28"/>
    </reaction>
    <physiologicalReaction direction="left-to-right" evidence="9">
        <dbReference type="Rhea" id="RHEA:11853"/>
    </physiologicalReaction>
</comment>
<reference evidence="11 12" key="1">
    <citation type="journal article" date="2018" name="Int. J. Syst. Evol. Microbiol.">
        <title>Mesosutterella multiformis gen. nov., sp. nov., a member of the family Sutterellaceae and Sutterella megalosphaeroides sp. nov., isolated from human faeces.</title>
        <authorList>
            <person name="Sakamoto M."/>
            <person name="Ikeyama N."/>
            <person name="Kunihiro T."/>
            <person name="Iino T."/>
            <person name="Yuki M."/>
            <person name="Ohkuma M."/>
        </authorList>
    </citation>
    <scope>NUCLEOTIDE SEQUENCE [LARGE SCALE GENOMIC DNA]</scope>
    <source>
        <strain evidence="11 12">6FBBBH3</strain>
    </source>
</reference>
<evidence type="ECO:0000256" key="1">
    <source>
        <dbReference type="ARBA" id="ARBA00000553"/>
    </source>
</evidence>
<comment type="catalytic activity">
    <reaction evidence="7">
        <text>adenosine + H2O + H(+) = inosine + NH4(+)</text>
        <dbReference type="Rhea" id="RHEA:24408"/>
        <dbReference type="ChEBI" id="CHEBI:15377"/>
        <dbReference type="ChEBI" id="CHEBI:15378"/>
        <dbReference type="ChEBI" id="CHEBI:16335"/>
        <dbReference type="ChEBI" id="CHEBI:17596"/>
        <dbReference type="ChEBI" id="CHEBI:28938"/>
        <dbReference type="EC" id="3.5.4.4"/>
    </reaction>
    <physiologicalReaction direction="left-to-right" evidence="7">
        <dbReference type="Rhea" id="RHEA:24409"/>
    </physiologicalReaction>
</comment>
<evidence type="ECO:0000256" key="3">
    <source>
        <dbReference type="ARBA" id="ARBA00022679"/>
    </source>
</evidence>
<keyword evidence="5" id="KW-0378">Hydrolase</keyword>
<sequence>MAELYKPGLDILQPAASWRERVSATTDALFTCREGGVSSGPWGDARGVMGLNVAPHTGDFGACVRMNRDIVAQLVPSDPVWLEQVHGTTIVHADDWQGAKEPPAADASWTMTPGVVCTVMVADCLPVLLSDDKGRIVAAVHAGWRSLAAGILQKTVALMRERLQDPSARLAAWLGPRIGALDFEVGEDVRDAMAELLPAEVLDGAFVKKENGRYLADLAQLAASALEASGLAEADIVDCGLSTYANAERFYSFRRDGEKSGRHAAMIWLKPAEGTESAEAAPAS</sequence>
<dbReference type="EMBL" id="AP018786">
    <property type="protein sequence ID" value="BBF23907.1"/>
    <property type="molecule type" value="Genomic_DNA"/>
</dbReference>
<comment type="catalytic activity">
    <reaction evidence="1">
        <text>inosine + phosphate = alpha-D-ribose 1-phosphate + hypoxanthine</text>
        <dbReference type="Rhea" id="RHEA:27646"/>
        <dbReference type="ChEBI" id="CHEBI:17368"/>
        <dbReference type="ChEBI" id="CHEBI:17596"/>
        <dbReference type="ChEBI" id="CHEBI:43474"/>
        <dbReference type="ChEBI" id="CHEBI:57720"/>
        <dbReference type="EC" id="2.4.2.1"/>
    </reaction>
    <physiologicalReaction direction="left-to-right" evidence="1">
        <dbReference type="Rhea" id="RHEA:27647"/>
    </physiologicalReaction>
</comment>
<evidence type="ECO:0000256" key="9">
    <source>
        <dbReference type="ARBA" id="ARBA00049893"/>
    </source>
</evidence>
<keyword evidence="12" id="KW-1185">Reference proteome</keyword>
<protein>
    <recommendedName>
        <fullName evidence="10">Purine nucleoside phosphorylase</fullName>
    </recommendedName>
</protein>
<dbReference type="PANTHER" id="PTHR30616">
    <property type="entry name" value="UNCHARACTERIZED PROTEIN YFIH"/>
    <property type="match status" value="1"/>
</dbReference>
<dbReference type="InterPro" id="IPR038371">
    <property type="entry name" value="Cu_polyphenol_OxRdtase_sf"/>
</dbReference>
<dbReference type="Proteomes" id="UP000271003">
    <property type="component" value="Chromosome"/>
</dbReference>
<dbReference type="InterPro" id="IPR003730">
    <property type="entry name" value="Cu_polyphenol_OxRdtase"/>
</dbReference>
<dbReference type="KEGG" id="sutt:SUTMEG_17980"/>
<dbReference type="GO" id="GO:0017061">
    <property type="term" value="F:S-methyl-5-thioadenosine phosphorylase activity"/>
    <property type="evidence" value="ECO:0007669"/>
    <property type="project" value="UniProtKB-EC"/>
</dbReference>
<evidence type="ECO:0000256" key="8">
    <source>
        <dbReference type="ARBA" id="ARBA00048968"/>
    </source>
</evidence>
<dbReference type="PANTHER" id="PTHR30616:SF2">
    <property type="entry name" value="PURINE NUCLEOSIDE PHOSPHORYLASE LACC1"/>
    <property type="match status" value="1"/>
</dbReference>
<accession>A0A2Z6IE32</accession>
<keyword evidence="3" id="KW-0808">Transferase</keyword>
<comment type="catalytic activity">
    <reaction evidence="8">
        <text>adenosine + phosphate = alpha-D-ribose 1-phosphate + adenine</text>
        <dbReference type="Rhea" id="RHEA:27642"/>
        <dbReference type="ChEBI" id="CHEBI:16335"/>
        <dbReference type="ChEBI" id="CHEBI:16708"/>
        <dbReference type="ChEBI" id="CHEBI:43474"/>
        <dbReference type="ChEBI" id="CHEBI:57720"/>
        <dbReference type="EC" id="2.4.2.1"/>
    </reaction>
    <physiologicalReaction direction="left-to-right" evidence="8">
        <dbReference type="Rhea" id="RHEA:27643"/>
    </physiologicalReaction>
</comment>
<dbReference type="GO" id="GO:0005507">
    <property type="term" value="F:copper ion binding"/>
    <property type="evidence" value="ECO:0007669"/>
    <property type="project" value="TreeGrafter"/>
</dbReference>
<evidence type="ECO:0000313" key="11">
    <source>
        <dbReference type="EMBL" id="BBF23907.1"/>
    </source>
</evidence>
<evidence type="ECO:0000313" key="12">
    <source>
        <dbReference type="Proteomes" id="UP000271003"/>
    </source>
</evidence>
<evidence type="ECO:0000256" key="10">
    <source>
        <dbReference type="RuleBase" id="RU361274"/>
    </source>
</evidence>
<dbReference type="InterPro" id="IPR011324">
    <property type="entry name" value="Cytotoxic_necrot_fac-like_cat"/>
</dbReference>
<keyword evidence="6" id="KW-0862">Zinc</keyword>
<dbReference type="OrthoDB" id="4279at2"/>
<gene>
    <name evidence="11" type="ORF">SUTMEG_17980</name>
</gene>
<dbReference type="SUPFAM" id="SSF64438">
    <property type="entry name" value="CNF1/YfiH-like putative cysteine hydrolases"/>
    <property type="match status" value="1"/>
</dbReference>
<dbReference type="Gene3D" id="3.60.140.10">
    <property type="entry name" value="CNF1/YfiH-like putative cysteine hydrolases"/>
    <property type="match status" value="1"/>
</dbReference>
<evidence type="ECO:0000256" key="4">
    <source>
        <dbReference type="ARBA" id="ARBA00022723"/>
    </source>
</evidence>
<dbReference type="AlphaFoldDB" id="A0A2Z6IE32"/>
<proteinExistence type="inferred from homology"/>
<evidence type="ECO:0000256" key="2">
    <source>
        <dbReference type="ARBA" id="ARBA00007353"/>
    </source>
</evidence>
<keyword evidence="4" id="KW-0479">Metal-binding</keyword>
<dbReference type="GO" id="GO:0016787">
    <property type="term" value="F:hydrolase activity"/>
    <property type="evidence" value="ECO:0007669"/>
    <property type="project" value="UniProtKB-KW"/>
</dbReference>
<comment type="similarity">
    <text evidence="2 10">Belongs to the purine nucleoside phosphorylase YfiH/LACC1 family.</text>
</comment>
<dbReference type="Pfam" id="PF02578">
    <property type="entry name" value="Cu-oxidase_4"/>
    <property type="match status" value="1"/>
</dbReference>
<organism evidence="11 12">
    <name type="scientific">Sutterella megalosphaeroides</name>
    <dbReference type="NCBI Taxonomy" id="2494234"/>
    <lineage>
        <taxon>Bacteria</taxon>
        <taxon>Pseudomonadati</taxon>
        <taxon>Pseudomonadota</taxon>
        <taxon>Betaproteobacteria</taxon>
        <taxon>Burkholderiales</taxon>
        <taxon>Sutterellaceae</taxon>
        <taxon>Sutterella</taxon>
    </lineage>
</organism>
<name>A0A2Z6IE32_9BURK</name>
<evidence type="ECO:0000256" key="5">
    <source>
        <dbReference type="ARBA" id="ARBA00022801"/>
    </source>
</evidence>
<evidence type="ECO:0000256" key="6">
    <source>
        <dbReference type="ARBA" id="ARBA00022833"/>
    </source>
</evidence>
<dbReference type="RefSeq" id="WP_120177464.1">
    <property type="nucleotide sequence ID" value="NZ_AP018786.1"/>
</dbReference>
<dbReference type="NCBIfam" id="TIGR00726">
    <property type="entry name" value="peptidoglycan editing factor PgeF"/>
    <property type="match status" value="1"/>
</dbReference>
<dbReference type="CDD" id="cd16833">
    <property type="entry name" value="YfiH"/>
    <property type="match status" value="1"/>
</dbReference>